<feature type="transmembrane region" description="Helical" evidence="1">
    <location>
        <begin position="161"/>
        <end position="180"/>
    </location>
</feature>
<reference evidence="2" key="1">
    <citation type="submission" date="2022-01" db="EMBL/GenBank/DDBJ databases">
        <title>Nocardioidaceae gen. sp. A5X3R13.</title>
        <authorList>
            <person name="Lopez Marin M.A."/>
            <person name="Uhlik O."/>
        </authorList>
    </citation>
    <scope>NUCLEOTIDE SEQUENCE</scope>
    <source>
        <strain evidence="2">A5X3R13</strain>
    </source>
</reference>
<feature type="transmembrane region" description="Helical" evidence="1">
    <location>
        <begin position="116"/>
        <end position="141"/>
    </location>
</feature>
<evidence type="ECO:0000313" key="2">
    <source>
        <dbReference type="EMBL" id="UYM04459.1"/>
    </source>
</evidence>
<keyword evidence="1" id="KW-0472">Membrane</keyword>
<keyword evidence="1" id="KW-1133">Transmembrane helix</keyword>
<evidence type="ECO:0000313" key="3">
    <source>
        <dbReference type="Proteomes" id="UP001164390"/>
    </source>
</evidence>
<feature type="transmembrane region" description="Helical" evidence="1">
    <location>
        <begin position="39"/>
        <end position="57"/>
    </location>
</feature>
<feature type="transmembrane region" description="Helical" evidence="1">
    <location>
        <begin position="233"/>
        <end position="256"/>
    </location>
</feature>
<gene>
    <name evidence="2" type="ORF">L0C25_18255</name>
</gene>
<proteinExistence type="predicted"/>
<organism evidence="2 3">
    <name type="scientific">Solicola gregarius</name>
    <dbReference type="NCBI Taxonomy" id="2908642"/>
    <lineage>
        <taxon>Bacteria</taxon>
        <taxon>Bacillati</taxon>
        <taxon>Actinomycetota</taxon>
        <taxon>Actinomycetes</taxon>
        <taxon>Propionibacteriales</taxon>
        <taxon>Nocardioidaceae</taxon>
        <taxon>Solicola</taxon>
    </lineage>
</organism>
<dbReference type="AlphaFoldDB" id="A0AA46TGL0"/>
<protein>
    <submittedName>
        <fullName evidence="2">Uncharacterized protein</fullName>
    </submittedName>
</protein>
<feature type="transmembrane region" description="Helical" evidence="1">
    <location>
        <begin position="69"/>
        <end position="89"/>
    </location>
</feature>
<feature type="transmembrane region" description="Helical" evidence="1">
    <location>
        <begin position="187"/>
        <end position="206"/>
    </location>
</feature>
<sequence>MSAATVENTAPMKAGNRIPLTRLISVELRKSYDTLAGRWLLIAIGAITATAVLIFFLTADSSDRTYGNFAGVTASPQAILLPVLGVLLITSEWSQRTALVTFTLAPNRGRVLISKIVAALILGVAAVLIANVFASIFTVIGGASDPWGSGSEVLEYGFAKFGLFQLIQIMWGVGFGLLLLNSAAAIVAFFAVPMVISIVSDLWSAMEDIGPWVDLGTSSQMLFDSDGMSSAEWQHLVVGVLIWLGIPIVIGTMRLFRSEVK</sequence>
<name>A0AA46TGL0_9ACTN</name>
<keyword evidence="1" id="KW-0812">Transmembrane</keyword>
<dbReference type="Proteomes" id="UP001164390">
    <property type="component" value="Chromosome"/>
</dbReference>
<dbReference type="EMBL" id="CP094970">
    <property type="protein sequence ID" value="UYM04459.1"/>
    <property type="molecule type" value="Genomic_DNA"/>
</dbReference>
<evidence type="ECO:0000256" key="1">
    <source>
        <dbReference type="SAM" id="Phobius"/>
    </source>
</evidence>
<accession>A0AA46TGL0</accession>
<dbReference type="RefSeq" id="WP_271633175.1">
    <property type="nucleotide sequence ID" value="NZ_CP094970.1"/>
</dbReference>
<keyword evidence="3" id="KW-1185">Reference proteome</keyword>
<dbReference type="KEGG" id="sgrg:L0C25_18255"/>